<gene>
    <name evidence="1" type="ORF">T12_16625</name>
</gene>
<dbReference type="AlphaFoldDB" id="A0A0V0Z3U6"/>
<reference evidence="1 2" key="1">
    <citation type="submission" date="2015-01" db="EMBL/GenBank/DDBJ databases">
        <title>Evolution of Trichinella species and genotypes.</title>
        <authorList>
            <person name="Korhonen P.K."/>
            <person name="Edoardo P."/>
            <person name="Giuseppe L.R."/>
            <person name="Gasser R.B."/>
        </authorList>
    </citation>
    <scope>NUCLEOTIDE SEQUENCE [LARGE SCALE GENOMIC DNA]</scope>
    <source>
        <strain evidence="1">ISS2496</strain>
    </source>
</reference>
<sequence length="109" mass="12512">MYLLDTGVRLGGEAQPVMVEGFSGATQVVQLLLSWVDGGQSTKRYPLEDVVSDDDSSDEVHVMTSIDYYYQLLESEEMGDSPKNESDALDPEKRFREWHMFDETRYSKY</sequence>
<proteinExistence type="predicted"/>
<evidence type="ECO:0000313" key="2">
    <source>
        <dbReference type="Proteomes" id="UP000054783"/>
    </source>
</evidence>
<accession>A0A0V0Z3U6</accession>
<dbReference type="EMBL" id="JYDQ01000539">
    <property type="protein sequence ID" value="KRY07152.1"/>
    <property type="molecule type" value="Genomic_DNA"/>
</dbReference>
<name>A0A0V0Z3U6_9BILA</name>
<comment type="caution">
    <text evidence="1">The sequence shown here is derived from an EMBL/GenBank/DDBJ whole genome shotgun (WGS) entry which is preliminary data.</text>
</comment>
<dbReference type="OrthoDB" id="10487147at2759"/>
<evidence type="ECO:0000313" key="1">
    <source>
        <dbReference type="EMBL" id="KRY07152.1"/>
    </source>
</evidence>
<protein>
    <submittedName>
        <fullName evidence="1">Uncharacterized protein</fullName>
    </submittedName>
</protein>
<keyword evidence="2" id="KW-1185">Reference proteome</keyword>
<dbReference type="Proteomes" id="UP000054783">
    <property type="component" value="Unassembled WGS sequence"/>
</dbReference>
<organism evidence="1 2">
    <name type="scientific">Trichinella patagoniensis</name>
    <dbReference type="NCBI Taxonomy" id="990121"/>
    <lineage>
        <taxon>Eukaryota</taxon>
        <taxon>Metazoa</taxon>
        <taxon>Ecdysozoa</taxon>
        <taxon>Nematoda</taxon>
        <taxon>Enoplea</taxon>
        <taxon>Dorylaimia</taxon>
        <taxon>Trichinellida</taxon>
        <taxon>Trichinellidae</taxon>
        <taxon>Trichinella</taxon>
    </lineage>
</organism>